<evidence type="ECO:0000256" key="6">
    <source>
        <dbReference type="SAM" id="Phobius"/>
    </source>
</evidence>
<dbReference type="Proteomes" id="UP001335729">
    <property type="component" value="Unassembled WGS sequence"/>
</dbReference>
<dbReference type="EMBL" id="JAZDUE010000007">
    <property type="protein sequence ID" value="MEE4023376.1"/>
    <property type="molecule type" value="Genomic_DNA"/>
</dbReference>
<feature type="transmembrane region" description="Helical" evidence="6">
    <location>
        <begin position="221"/>
        <end position="239"/>
    </location>
</feature>
<evidence type="ECO:0000313" key="8">
    <source>
        <dbReference type="Proteomes" id="UP001335729"/>
    </source>
</evidence>
<feature type="transmembrane region" description="Helical" evidence="6">
    <location>
        <begin position="195"/>
        <end position="215"/>
    </location>
</feature>
<comment type="caution">
    <text evidence="7">The sequence shown here is derived from an EMBL/GenBank/DDBJ whole genome shotgun (WGS) entry which is preliminary data.</text>
</comment>
<evidence type="ECO:0000313" key="7">
    <source>
        <dbReference type="EMBL" id="MEE4023376.1"/>
    </source>
</evidence>
<comment type="subcellular location">
    <subcellularLocation>
        <location evidence="1">Cell membrane</location>
        <topology evidence="1">Multi-pass membrane protein</topology>
    </subcellularLocation>
</comment>
<dbReference type="CDD" id="cd06579">
    <property type="entry name" value="TM_PBP1_transp_AraH_like"/>
    <property type="match status" value="1"/>
</dbReference>
<feature type="transmembrane region" description="Helical" evidence="6">
    <location>
        <begin position="73"/>
        <end position="95"/>
    </location>
</feature>
<organism evidence="7 8">
    <name type="scientific">Gordonia prachuapensis</name>
    <dbReference type="NCBI Taxonomy" id="3115651"/>
    <lineage>
        <taxon>Bacteria</taxon>
        <taxon>Bacillati</taxon>
        <taxon>Actinomycetota</taxon>
        <taxon>Actinomycetes</taxon>
        <taxon>Mycobacteriales</taxon>
        <taxon>Gordoniaceae</taxon>
        <taxon>Gordonia</taxon>
    </lineage>
</organism>
<accession>A0ABU7MSS8</accession>
<keyword evidence="5 6" id="KW-0472">Membrane</keyword>
<gene>
    <name evidence="7" type="ORF">V1Y59_09835</name>
</gene>
<keyword evidence="8" id="KW-1185">Reference proteome</keyword>
<evidence type="ECO:0000256" key="3">
    <source>
        <dbReference type="ARBA" id="ARBA00022692"/>
    </source>
</evidence>
<reference evidence="7 8" key="1">
    <citation type="submission" date="2024-01" db="EMBL/GenBank/DDBJ databases">
        <title>Draft genome sequence of Gordonia sp. PKS22-38.</title>
        <authorList>
            <person name="Suphannarot A."/>
            <person name="Mingma R."/>
        </authorList>
    </citation>
    <scope>NUCLEOTIDE SEQUENCE [LARGE SCALE GENOMIC DNA]</scope>
    <source>
        <strain evidence="7 8">PKS22-38</strain>
    </source>
</reference>
<feature type="transmembrane region" description="Helical" evidence="6">
    <location>
        <begin position="50"/>
        <end position="67"/>
    </location>
</feature>
<sequence>MTIALFVLSWFLAPGTLSGSAIDSLLPYAGILAIAAIGQTIVVMLKGIDLSLPGMMTLGALVSSKYANDHGSILIALVLVAVIAVVVGAVNGFVVSAFSVSPLVATLAMNAVLLGAALAYSGGTPTRVPDDVARFSLEKSLGVSHTVWLALLLMVVMMFATGRTTWGRRIISVGANERAARVAGVRTSGIKISGYSAAALCYAGAGVLLAGYVSTPNTDAGNSYLLPAIAAVVVGGTALTGGRGNILGTAVGALFLSQLTQLVFSLGAPSSTQYLVQAAVIAVAVAVQQQDVGRLIQTLRGKQSA</sequence>
<dbReference type="RefSeq" id="WP_330504670.1">
    <property type="nucleotide sequence ID" value="NZ_JAZDUE010000007.1"/>
</dbReference>
<dbReference type="Pfam" id="PF02653">
    <property type="entry name" value="BPD_transp_2"/>
    <property type="match status" value="1"/>
</dbReference>
<evidence type="ECO:0000256" key="1">
    <source>
        <dbReference type="ARBA" id="ARBA00004651"/>
    </source>
</evidence>
<keyword evidence="2" id="KW-1003">Cell membrane</keyword>
<feature type="transmembrane region" description="Helical" evidence="6">
    <location>
        <begin position="141"/>
        <end position="160"/>
    </location>
</feature>
<dbReference type="InterPro" id="IPR001851">
    <property type="entry name" value="ABC_transp_permease"/>
</dbReference>
<keyword evidence="3 6" id="KW-0812">Transmembrane</keyword>
<protein>
    <submittedName>
        <fullName evidence="7">ABC transporter permease</fullName>
    </submittedName>
</protein>
<feature type="transmembrane region" description="Helical" evidence="6">
    <location>
        <begin position="102"/>
        <end position="121"/>
    </location>
</feature>
<keyword evidence="4 6" id="KW-1133">Transmembrane helix</keyword>
<dbReference type="PANTHER" id="PTHR32196">
    <property type="entry name" value="ABC TRANSPORTER PERMEASE PROTEIN YPHD-RELATED-RELATED"/>
    <property type="match status" value="1"/>
</dbReference>
<evidence type="ECO:0000256" key="4">
    <source>
        <dbReference type="ARBA" id="ARBA00022989"/>
    </source>
</evidence>
<evidence type="ECO:0000256" key="2">
    <source>
        <dbReference type="ARBA" id="ARBA00022475"/>
    </source>
</evidence>
<name>A0ABU7MSS8_9ACTN</name>
<proteinExistence type="predicted"/>
<evidence type="ECO:0000256" key="5">
    <source>
        <dbReference type="ARBA" id="ARBA00023136"/>
    </source>
</evidence>